<accession>A0A9X1LMY7</accession>
<comment type="caution">
    <text evidence="3">The sequence shown here is derived from an EMBL/GenBank/DDBJ whole genome shotgun (WGS) entry which is preliminary data.</text>
</comment>
<evidence type="ECO:0000313" key="3">
    <source>
        <dbReference type="EMBL" id="MCC2028581.1"/>
    </source>
</evidence>
<dbReference type="EMBL" id="JAGTTM010000001">
    <property type="protein sequence ID" value="MCC2028581.1"/>
    <property type="molecule type" value="Genomic_DNA"/>
</dbReference>
<evidence type="ECO:0000313" key="4">
    <source>
        <dbReference type="Proteomes" id="UP001139289"/>
    </source>
</evidence>
<organism evidence="3 4">
    <name type="scientific">Microbacterium tenebrionis</name>
    <dbReference type="NCBI Taxonomy" id="2830665"/>
    <lineage>
        <taxon>Bacteria</taxon>
        <taxon>Bacillati</taxon>
        <taxon>Actinomycetota</taxon>
        <taxon>Actinomycetes</taxon>
        <taxon>Micrococcales</taxon>
        <taxon>Microbacteriaceae</taxon>
        <taxon>Microbacterium</taxon>
    </lineage>
</organism>
<evidence type="ECO:0000256" key="2">
    <source>
        <dbReference type="SAM" id="SignalP"/>
    </source>
</evidence>
<sequence length="159" mass="16729">MTKSPLKLATALVFLSLVGTGIVGCGGESTPAGQPNDSTANAPQTGEAAAPEPVDLTGTWKQTNSNSPDSFQEATITGDTIEVQWVVPDQKSLYWAGTVEVPEDGSTDFTWDSVNDTSKTDGALLASSDETKTFTYKDGELSYEVTALGTTMTVRLAQE</sequence>
<dbReference type="RefSeq" id="WP_227529819.1">
    <property type="nucleotide sequence ID" value="NZ_JAGTTM010000001.1"/>
</dbReference>
<name>A0A9X1LMY7_9MICO</name>
<feature type="compositionally biased region" description="Polar residues" evidence="1">
    <location>
        <begin position="59"/>
        <end position="70"/>
    </location>
</feature>
<keyword evidence="4" id="KW-1185">Reference proteome</keyword>
<protein>
    <recommendedName>
        <fullName evidence="5">Lipoprotein</fullName>
    </recommendedName>
</protein>
<feature type="compositionally biased region" description="Polar residues" evidence="1">
    <location>
        <begin position="31"/>
        <end position="44"/>
    </location>
</feature>
<evidence type="ECO:0008006" key="5">
    <source>
        <dbReference type="Google" id="ProtNLM"/>
    </source>
</evidence>
<feature type="chain" id="PRO_5040730913" description="Lipoprotein" evidence="2">
    <location>
        <begin position="26"/>
        <end position="159"/>
    </location>
</feature>
<dbReference type="PROSITE" id="PS51257">
    <property type="entry name" value="PROKAR_LIPOPROTEIN"/>
    <property type="match status" value="1"/>
</dbReference>
<reference evidence="3" key="1">
    <citation type="submission" date="2021-04" db="EMBL/GenBank/DDBJ databases">
        <title>Microbacterium tenobrionis sp. nov. and Microbacterium allomyrinae sp. nov., isolated from larvae of Tenobrio molitor and Allomyrina dichotoma, respectively.</title>
        <authorList>
            <person name="Lee S.D."/>
        </authorList>
    </citation>
    <scope>NUCLEOTIDE SEQUENCE</scope>
    <source>
        <strain evidence="3">YMB-B2</strain>
    </source>
</reference>
<keyword evidence="2" id="KW-0732">Signal</keyword>
<dbReference type="AlphaFoldDB" id="A0A9X1LMY7"/>
<gene>
    <name evidence="3" type="ORF">KEC56_03410</name>
</gene>
<dbReference type="Proteomes" id="UP001139289">
    <property type="component" value="Unassembled WGS sequence"/>
</dbReference>
<feature type="signal peptide" evidence="2">
    <location>
        <begin position="1"/>
        <end position="25"/>
    </location>
</feature>
<evidence type="ECO:0000256" key="1">
    <source>
        <dbReference type="SAM" id="MobiDB-lite"/>
    </source>
</evidence>
<feature type="region of interest" description="Disordered" evidence="1">
    <location>
        <begin position="28"/>
        <end position="70"/>
    </location>
</feature>
<proteinExistence type="predicted"/>